<dbReference type="EMBL" id="CP096020">
    <property type="protein sequence ID" value="UPM44357.1"/>
    <property type="molecule type" value="Genomic_DNA"/>
</dbReference>
<accession>A0A8U0A8Y8</accession>
<dbReference type="GO" id="GO:0009263">
    <property type="term" value="P:deoxyribonucleotide biosynthetic process"/>
    <property type="evidence" value="ECO:0007669"/>
    <property type="project" value="InterPro"/>
</dbReference>
<dbReference type="Pfam" id="PF00268">
    <property type="entry name" value="Ribonuc_red_sm"/>
    <property type="match status" value="1"/>
</dbReference>
<keyword evidence="2" id="KW-1185">Reference proteome</keyword>
<dbReference type="GO" id="GO:0016491">
    <property type="term" value="F:oxidoreductase activity"/>
    <property type="evidence" value="ECO:0007669"/>
    <property type="project" value="InterPro"/>
</dbReference>
<evidence type="ECO:0000313" key="2">
    <source>
        <dbReference type="Proteomes" id="UP000831768"/>
    </source>
</evidence>
<dbReference type="AlphaFoldDB" id="A0A8U0A8Y8"/>
<dbReference type="InterPro" id="IPR000358">
    <property type="entry name" value="RNR_small_fam"/>
</dbReference>
<geneLocation type="plasmid" evidence="1 2">
    <name>unnamed1</name>
</geneLocation>
<reference evidence="1" key="1">
    <citation type="submission" date="2022-04" db="EMBL/GenBank/DDBJ databases">
        <title>Halocatena sp. nov., isolated from a salt lake.</title>
        <authorList>
            <person name="Cui H.-L."/>
        </authorList>
    </citation>
    <scope>NUCLEOTIDE SEQUENCE</scope>
    <source>
        <strain evidence="1">AD-1</strain>
        <plasmid evidence="1">unnamed1</plasmid>
    </source>
</reference>
<protein>
    <submittedName>
        <fullName evidence="1">Ribonucleotide-diphosphate reductase subunit beta</fullName>
    </submittedName>
</protein>
<dbReference type="Proteomes" id="UP000831768">
    <property type="component" value="Plasmid unnamed1"/>
</dbReference>
<dbReference type="GeneID" id="71929425"/>
<dbReference type="InterPro" id="IPR009078">
    <property type="entry name" value="Ferritin-like_SF"/>
</dbReference>
<organism evidence="1 2">
    <name type="scientific">Halocatena salina</name>
    <dbReference type="NCBI Taxonomy" id="2934340"/>
    <lineage>
        <taxon>Archaea</taxon>
        <taxon>Methanobacteriati</taxon>
        <taxon>Methanobacteriota</taxon>
        <taxon>Stenosarchaea group</taxon>
        <taxon>Halobacteria</taxon>
        <taxon>Halobacteriales</taxon>
        <taxon>Natronomonadaceae</taxon>
        <taxon>Halocatena</taxon>
    </lineage>
</organism>
<proteinExistence type="predicted"/>
<dbReference type="RefSeq" id="WP_247995011.1">
    <property type="nucleotide sequence ID" value="NZ_CP096020.1"/>
</dbReference>
<dbReference type="InterPro" id="IPR012348">
    <property type="entry name" value="RNR-like"/>
</dbReference>
<gene>
    <name evidence="1" type="ORF">MW046_15220</name>
</gene>
<dbReference type="SUPFAM" id="SSF47240">
    <property type="entry name" value="Ferritin-like"/>
    <property type="match status" value="1"/>
</dbReference>
<dbReference type="KEGG" id="haad:MW046_15220"/>
<evidence type="ECO:0000313" key="1">
    <source>
        <dbReference type="EMBL" id="UPM44357.1"/>
    </source>
</evidence>
<keyword evidence="1" id="KW-0614">Plasmid</keyword>
<name>A0A8U0A8Y8_9EURY</name>
<dbReference type="Gene3D" id="1.10.620.20">
    <property type="entry name" value="Ribonucleotide Reductase, subunit A"/>
    <property type="match status" value="1"/>
</dbReference>
<sequence>MTIQYSQREKSYELYRKGKREGTWDPDEFDLEQDKADWAEFSTDEQHQFLASCSAFYDGEEDVTRTLAPYMMALDTLDDEELPFDTVQEEMFLAQQLYEEAKHTDFFSRYFEEVFQTQDVEPYRAGGYQTQGYSTDDLYGTAEELLTAITGGSQQDLIYTLGEAYLNYMGIVEAQLARGGYLSFDQMIEVKADQMDRTELLPAFQAGIGKIRQDETRHIENGRWVMKQLAQAEPAIVSDVYEPRIETYIQNRLVVEPSTTEQPFAGYDQQSIGRKTKQYLQDTVDYIGIDRFDRVADIDAAIQSMASTD</sequence>